<dbReference type="InterPro" id="IPR016162">
    <property type="entry name" value="Ald_DH_N"/>
</dbReference>
<evidence type="ECO:0000313" key="7">
    <source>
        <dbReference type="Proteomes" id="UP000192907"/>
    </source>
</evidence>
<name>A0A1Y6CNB4_9BACT</name>
<dbReference type="PANTHER" id="PTHR43353:SF5">
    <property type="entry name" value="SUCCINATE-SEMIALDEHYDE DEHYDROGENASE, MITOCHONDRIAL"/>
    <property type="match status" value="1"/>
</dbReference>
<dbReference type="InterPro" id="IPR050740">
    <property type="entry name" value="Aldehyde_DH_Superfamily"/>
</dbReference>
<dbReference type="PANTHER" id="PTHR43353">
    <property type="entry name" value="SUCCINATE-SEMIALDEHYDE DEHYDROGENASE, MITOCHONDRIAL"/>
    <property type="match status" value="1"/>
</dbReference>
<proteinExistence type="inferred from homology"/>
<dbReference type="InterPro" id="IPR029510">
    <property type="entry name" value="Ald_DH_CS_GLU"/>
</dbReference>
<dbReference type="GO" id="GO:0009450">
    <property type="term" value="P:gamma-aminobutyric acid catabolic process"/>
    <property type="evidence" value="ECO:0007669"/>
    <property type="project" value="TreeGrafter"/>
</dbReference>
<sequence length="476" mass="49987">MEAIQHVKLLIHGEWQSSSGTFAVKNPYDQTTLAHVADGTAADATAAVDAAAQAFGRWKKSAPEERRGILLAWADLIKDRKDALANLLCREQGKVLWQAEAEILHGASLVERAAEESVRIHGMTLARHDDQVRNFILKQAVGVVAAITPWNFPAASVLVKCASAIAAGCTVVLKPSEETPLLALELAALAMEANLPPGVLNVIPCLNPTAVGQVLTNDPRVSLLSFTGSSAVGKGLAASCAPTLKRLSLELGGNAPFLVFDDADIDAACDAAMGARFFNSGQICVGANRFLVHQSVEQAFVDGMVARAKKLVAGNGLEQGVGLGPLINDKAVSNLNRLVEDAVAQGAQLHLGGVGNGEGLCYQATILSQVTQNMAVAGDEVFGPVVCIYRFQSDEEAIAMANNTRAGLAGYVFTGNQKRLWSVAEELECGMVGANTSNIFAPELAFGGLKESGMGREGGLDCLSDYLILKNLSLGL</sequence>
<dbReference type="Gene3D" id="3.40.309.10">
    <property type="entry name" value="Aldehyde Dehydrogenase, Chain A, domain 2"/>
    <property type="match status" value="1"/>
</dbReference>
<reference evidence="7" key="1">
    <citation type="submission" date="2017-04" db="EMBL/GenBank/DDBJ databases">
        <authorList>
            <person name="Varghese N."/>
            <person name="Submissions S."/>
        </authorList>
    </citation>
    <scope>NUCLEOTIDE SEQUENCE [LARGE SCALE GENOMIC DNA]</scope>
    <source>
        <strain evidence="7">RKEM611</strain>
    </source>
</reference>
<feature type="active site" evidence="3">
    <location>
        <position position="250"/>
    </location>
</feature>
<dbReference type="GO" id="GO:0004777">
    <property type="term" value="F:succinate-semialdehyde dehydrogenase (NAD+) activity"/>
    <property type="evidence" value="ECO:0007669"/>
    <property type="project" value="TreeGrafter"/>
</dbReference>
<protein>
    <submittedName>
        <fullName evidence="6">Succinate semialdehyde dehydrogenase</fullName>
    </submittedName>
</protein>
<keyword evidence="2 4" id="KW-0560">Oxidoreductase</keyword>
<keyword evidence="7" id="KW-1185">Reference proteome</keyword>
<dbReference type="Pfam" id="PF00171">
    <property type="entry name" value="Aldedh"/>
    <property type="match status" value="1"/>
</dbReference>
<gene>
    <name evidence="6" type="ORF">SAMN06296036_12111</name>
</gene>
<evidence type="ECO:0000256" key="4">
    <source>
        <dbReference type="RuleBase" id="RU003345"/>
    </source>
</evidence>
<dbReference type="PROSITE" id="PS00687">
    <property type="entry name" value="ALDEHYDE_DEHYDR_GLU"/>
    <property type="match status" value="1"/>
</dbReference>
<dbReference type="FunFam" id="3.40.309.10:FF:000004">
    <property type="entry name" value="Succinate-semialdehyde dehydrogenase I"/>
    <property type="match status" value="1"/>
</dbReference>
<comment type="similarity">
    <text evidence="1 4">Belongs to the aldehyde dehydrogenase family.</text>
</comment>
<dbReference type="InterPro" id="IPR015590">
    <property type="entry name" value="Aldehyde_DH_dom"/>
</dbReference>
<dbReference type="OrthoDB" id="5288040at2"/>
<dbReference type="STRING" id="1513793.SAMN06296036_12111"/>
<dbReference type="InterPro" id="IPR016161">
    <property type="entry name" value="Ald_DH/histidinol_DH"/>
</dbReference>
<dbReference type="InterPro" id="IPR016163">
    <property type="entry name" value="Ald_DH_C"/>
</dbReference>
<dbReference type="FunFam" id="3.40.605.10:FF:000007">
    <property type="entry name" value="NAD/NADP-dependent betaine aldehyde dehydrogenase"/>
    <property type="match status" value="1"/>
</dbReference>
<organism evidence="6 7">
    <name type="scientific">Pseudobacteriovorax antillogorgiicola</name>
    <dbReference type="NCBI Taxonomy" id="1513793"/>
    <lineage>
        <taxon>Bacteria</taxon>
        <taxon>Pseudomonadati</taxon>
        <taxon>Bdellovibrionota</taxon>
        <taxon>Oligoflexia</taxon>
        <taxon>Oligoflexales</taxon>
        <taxon>Pseudobacteriovoracaceae</taxon>
        <taxon>Pseudobacteriovorax</taxon>
    </lineage>
</organism>
<dbReference type="InterPro" id="IPR016160">
    <property type="entry name" value="Ald_DH_CS_CYS"/>
</dbReference>
<accession>A0A1Y6CNB4</accession>
<evidence type="ECO:0000256" key="3">
    <source>
        <dbReference type="PROSITE-ProRule" id="PRU10007"/>
    </source>
</evidence>
<dbReference type="Gene3D" id="3.40.605.10">
    <property type="entry name" value="Aldehyde Dehydrogenase, Chain A, domain 1"/>
    <property type="match status" value="1"/>
</dbReference>
<evidence type="ECO:0000256" key="1">
    <source>
        <dbReference type="ARBA" id="ARBA00009986"/>
    </source>
</evidence>
<dbReference type="Proteomes" id="UP000192907">
    <property type="component" value="Unassembled WGS sequence"/>
</dbReference>
<feature type="domain" description="Aldehyde dehydrogenase" evidence="5">
    <location>
        <begin position="16"/>
        <end position="471"/>
    </location>
</feature>
<dbReference type="EMBL" id="FWZT01000021">
    <property type="protein sequence ID" value="SMF61971.1"/>
    <property type="molecule type" value="Genomic_DNA"/>
</dbReference>
<dbReference type="SUPFAM" id="SSF53720">
    <property type="entry name" value="ALDH-like"/>
    <property type="match status" value="1"/>
</dbReference>
<evidence type="ECO:0000256" key="2">
    <source>
        <dbReference type="ARBA" id="ARBA00023002"/>
    </source>
</evidence>
<evidence type="ECO:0000259" key="5">
    <source>
        <dbReference type="Pfam" id="PF00171"/>
    </source>
</evidence>
<evidence type="ECO:0000313" key="6">
    <source>
        <dbReference type="EMBL" id="SMF61971.1"/>
    </source>
</evidence>
<dbReference type="AlphaFoldDB" id="A0A1Y6CNB4"/>
<dbReference type="RefSeq" id="WP_132323038.1">
    <property type="nucleotide sequence ID" value="NZ_FWZT01000021.1"/>
</dbReference>
<dbReference type="PROSITE" id="PS00070">
    <property type="entry name" value="ALDEHYDE_DEHYDR_CYS"/>
    <property type="match status" value="1"/>
</dbReference>